<dbReference type="Proteomes" id="UP001224661">
    <property type="component" value="Unassembled WGS sequence"/>
</dbReference>
<name>A0ABT6S0K3_9ACTN</name>
<proteinExistence type="predicted"/>
<feature type="compositionally biased region" description="Basic and acidic residues" evidence="1">
    <location>
        <begin position="302"/>
        <end position="311"/>
    </location>
</feature>
<feature type="region of interest" description="Disordered" evidence="1">
    <location>
        <begin position="255"/>
        <end position="362"/>
    </location>
</feature>
<sequence length="401" mass="43265">MPQPEIPSAPKRGTPALRLSALAAALCTAYSADTSWRFAADHLGMYGTAERIAMFAAGELALLATALLARQNLHSDKRSPGLPGVLVWVITAVLIIPAYAESGLVGGTVRAFLGPVMAAVLWHLAMGIELRHRTANAASSSVASRVGRELRERFLSRLGIADRSRNAQEITRDRATIKAAVLASRIGSKPKSYRATRLGRRALRRLSDALDRAEVAIDAQQHERFLARYSARRNIAALFDANVTFSWETADYQPVRRSNSGKSPAGKPSGTGPRTHDHSPPSGESVPEAPAPKPRQKTAVPEAKREPRNPSEEPEPPRPVPEPDEPEAPPRRAGRPSNTSDDDLIAIARDLESRTGSVSHTAMRAELNRLNRKAANQRIAAALEALHAERNGGTPEAPRGT</sequence>
<accession>A0ABT6S0K3</accession>
<evidence type="ECO:0000256" key="1">
    <source>
        <dbReference type="SAM" id="MobiDB-lite"/>
    </source>
</evidence>
<feature type="transmembrane region" description="Helical" evidence="2">
    <location>
        <begin position="112"/>
        <end position="130"/>
    </location>
</feature>
<evidence type="ECO:0000256" key="2">
    <source>
        <dbReference type="SAM" id="Phobius"/>
    </source>
</evidence>
<evidence type="ECO:0008006" key="5">
    <source>
        <dbReference type="Google" id="ProtNLM"/>
    </source>
</evidence>
<organism evidence="3 4">
    <name type="scientific">Streptomyces solicavernae</name>
    <dbReference type="NCBI Taxonomy" id="3043614"/>
    <lineage>
        <taxon>Bacteria</taxon>
        <taxon>Bacillati</taxon>
        <taxon>Actinomycetota</taxon>
        <taxon>Actinomycetes</taxon>
        <taxon>Kitasatosporales</taxon>
        <taxon>Streptomycetaceae</taxon>
        <taxon>Streptomyces</taxon>
    </lineage>
</organism>
<reference evidence="3 4" key="1">
    <citation type="submission" date="2023-05" db="EMBL/GenBank/DDBJ databases">
        <title>Draft genome sequence of Streptomyces sp. B-S-A8 isolated from a cave soil in Thailand.</title>
        <authorList>
            <person name="Chamroensaksri N."/>
            <person name="Muangham S."/>
        </authorList>
    </citation>
    <scope>NUCLEOTIDE SEQUENCE [LARGE SCALE GENOMIC DNA]</scope>
    <source>
        <strain evidence="3 4">B-S-A8</strain>
    </source>
</reference>
<feature type="transmembrane region" description="Helical" evidence="2">
    <location>
        <begin position="81"/>
        <end position="100"/>
    </location>
</feature>
<keyword evidence="2" id="KW-0472">Membrane</keyword>
<keyword evidence="2" id="KW-0812">Transmembrane</keyword>
<keyword evidence="2" id="KW-1133">Transmembrane helix</keyword>
<comment type="caution">
    <text evidence="3">The sequence shown here is derived from an EMBL/GenBank/DDBJ whole genome shotgun (WGS) entry which is preliminary data.</text>
</comment>
<gene>
    <name evidence="3" type="ORF">QIS99_29030</name>
</gene>
<protein>
    <recommendedName>
        <fullName evidence="5">DUF2637 domain-containing protein</fullName>
    </recommendedName>
</protein>
<dbReference type="EMBL" id="JASCIR010000041">
    <property type="protein sequence ID" value="MDI3390205.1"/>
    <property type="molecule type" value="Genomic_DNA"/>
</dbReference>
<evidence type="ECO:0000313" key="3">
    <source>
        <dbReference type="EMBL" id="MDI3390205.1"/>
    </source>
</evidence>
<dbReference type="RefSeq" id="WP_282516683.1">
    <property type="nucleotide sequence ID" value="NZ_JASCIR010000041.1"/>
</dbReference>
<feature type="transmembrane region" description="Helical" evidence="2">
    <location>
        <begin position="51"/>
        <end position="69"/>
    </location>
</feature>
<keyword evidence="4" id="KW-1185">Reference proteome</keyword>
<evidence type="ECO:0000313" key="4">
    <source>
        <dbReference type="Proteomes" id="UP001224661"/>
    </source>
</evidence>